<dbReference type="Gene3D" id="3.30.2090.10">
    <property type="entry name" value="Multidrug efflux transporter AcrB TolC docking domain, DN and DC subdomains"/>
    <property type="match status" value="2"/>
</dbReference>
<dbReference type="PANTHER" id="PTHR32063">
    <property type="match status" value="1"/>
</dbReference>
<evidence type="ECO:0000256" key="7">
    <source>
        <dbReference type="ARBA" id="ARBA00023136"/>
    </source>
</evidence>
<accession>A0A6S6ZQE6</accession>
<dbReference type="GO" id="GO:0042910">
    <property type="term" value="F:xenobiotic transmembrane transporter activity"/>
    <property type="evidence" value="ECO:0007669"/>
    <property type="project" value="TreeGrafter"/>
</dbReference>
<gene>
    <name evidence="10" type="primary">mexB_1</name>
    <name evidence="10" type="ORF">LMG3458_02175</name>
</gene>
<feature type="transmembrane region" description="Helical" evidence="9">
    <location>
        <begin position="848"/>
        <end position="867"/>
    </location>
</feature>
<evidence type="ECO:0000256" key="6">
    <source>
        <dbReference type="ARBA" id="ARBA00022989"/>
    </source>
</evidence>
<feature type="transmembrane region" description="Helical" evidence="9">
    <location>
        <begin position="900"/>
        <end position="923"/>
    </location>
</feature>
<dbReference type="AlphaFoldDB" id="A0A6S6ZQE6"/>
<evidence type="ECO:0000313" key="10">
    <source>
        <dbReference type="EMBL" id="CAB3691920.1"/>
    </source>
</evidence>
<protein>
    <submittedName>
        <fullName evidence="10">Multidrug resistance protein MexB</fullName>
    </submittedName>
</protein>
<dbReference type="Gene3D" id="3.30.70.1440">
    <property type="entry name" value="Multidrug efflux transporter AcrB pore domain"/>
    <property type="match status" value="1"/>
</dbReference>
<dbReference type="RefSeq" id="WP_175195597.1">
    <property type="nucleotide sequence ID" value="NZ_CADIJO010000006.1"/>
</dbReference>
<feature type="transmembrane region" description="Helical" evidence="9">
    <location>
        <begin position="525"/>
        <end position="545"/>
    </location>
</feature>
<feature type="transmembrane region" description="Helical" evidence="9">
    <location>
        <begin position="386"/>
        <end position="410"/>
    </location>
</feature>
<dbReference type="GO" id="GO:0005886">
    <property type="term" value="C:plasma membrane"/>
    <property type="evidence" value="ECO:0007669"/>
    <property type="project" value="UniProtKB-SubCell"/>
</dbReference>
<dbReference type="PRINTS" id="PR00702">
    <property type="entry name" value="ACRIFLAVINRP"/>
</dbReference>
<keyword evidence="7 9" id="KW-0472">Membrane</keyword>
<dbReference type="SUPFAM" id="SSF82714">
    <property type="entry name" value="Multidrug efflux transporter AcrB TolC docking domain, DN and DC subdomains"/>
    <property type="match status" value="2"/>
</dbReference>
<reference evidence="10 11" key="1">
    <citation type="submission" date="2020-04" db="EMBL/GenBank/DDBJ databases">
        <authorList>
            <person name="De Canck E."/>
        </authorList>
    </citation>
    <scope>NUCLEOTIDE SEQUENCE [LARGE SCALE GENOMIC DNA]</scope>
    <source>
        <strain evidence="10 11">LMG 3458</strain>
    </source>
</reference>
<evidence type="ECO:0000256" key="4">
    <source>
        <dbReference type="ARBA" id="ARBA00022519"/>
    </source>
</evidence>
<proteinExistence type="predicted"/>
<dbReference type="SUPFAM" id="SSF82693">
    <property type="entry name" value="Multidrug efflux transporter AcrB pore domain, PN1, PN2, PC1 and PC2 subdomains"/>
    <property type="match status" value="3"/>
</dbReference>
<dbReference type="FunFam" id="1.20.1640.10:FF:000001">
    <property type="entry name" value="Efflux pump membrane transporter"/>
    <property type="match status" value="1"/>
</dbReference>
<evidence type="ECO:0000256" key="3">
    <source>
        <dbReference type="ARBA" id="ARBA00022475"/>
    </source>
</evidence>
<dbReference type="Gene3D" id="3.30.70.1320">
    <property type="entry name" value="Multidrug efflux transporter AcrB pore domain like"/>
    <property type="match status" value="1"/>
</dbReference>
<feature type="compositionally biased region" description="Low complexity" evidence="8">
    <location>
        <begin position="1011"/>
        <end position="1027"/>
    </location>
</feature>
<feature type="transmembrane region" description="Helical" evidence="9">
    <location>
        <begin position="977"/>
        <end position="1003"/>
    </location>
</feature>
<dbReference type="Gene3D" id="1.20.1640.10">
    <property type="entry name" value="Multidrug efflux transporter AcrB transmembrane domain"/>
    <property type="match status" value="2"/>
</dbReference>
<feature type="transmembrane region" description="Helical" evidence="9">
    <location>
        <begin position="359"/>
        <end position="380"/>
    </location>
</feature>
<evidence type="ECO:0000256" key="2">
    <source>
        <dbReference type="ARBA" id="ARBA00022448"/>
    </source>
</evidence>
<feature type="transmembrane region" description="Helical" evidence="9">
    <location>
        <begin position="944"/>
        <end position="965"/>
    </location>
</feature>
<organism evidence="10 11">
    <name type="scientific">Achromobacter deleyi</name>
    <dbReference type="NCBI Taxonomy" id="1353891"/>
    <lineage>
        <taxon>Bacteria</taxon>
        <taxon>Pseudomonadati</taxon>
        <taxon>Pseudomonadota</taxon>
        <taxon>Betaproteobacteria</taxon>
        <taxon>Burkholderiales</taxon>
        <taxon>Alcaligenaceae</taxon>
        <taxon>Achromobacter</taxon>
    </lineage>
</organism>
<dbReference type="InterPro" id="IPR027463">
    <property type="entry name" value="AcrB_DN_DC_subdom"/>
</dbReference>
<keyword evidence="6 9" id="KW-1133">Transmembrane helix</keyword>
<dbReference type="PANTHER" id="PTHR32063:SF14">
    <property type="entry name" value="BLL4319 PROTEIN"/>
    <property type="match status" value="1"/>
</dbReference>
<dbReference type="EMBL" id="CADIJO010000006">
    <property type="protein sequence ID" value="CAB3691920.1"/>
    <property type="molecule type" value="Genomic_DNA"/>
</dbReference>
<name>A0A6S6ZQE6_9BURK</name>
<evidence type="ECO:0000256" key="5">
    <source>
        <dbReference type="ARBA" id="ARBA00022692"/>
    </source>
</evidence>
<feature type="transmembrane region" description="Helical" evidence="9">
    <location>
        <begin position="462"/>
        <end position="489"/>
    </location>
</feature>
<keyword evidence="3" id="KW-1003">Cell membrane</keyword>
<keyword evidence="2" id="KW-0813">Transport</keyword>
<dbReference type="InterPro" id="IPR001036">
    <property type="entry name" value="Acrflvin-R"/>
</dbReference>
<sequence>MRISETCINRPVFASVLSLIIILIGLISYSRLSVREYPKIDEPIVSVDTTYKGASPEVIESQVTKPLEDQLAGIEGVDVMTSRSRSERSLINIKFNLSRNPDAAAAEVRDKVSRARRFLPDEIDEPIIGKVEADSQPIIYIAVESGSYSAIQTSDYINRYIKTRLSVLPGAAEVRVFGERLPSMRIYVDRDKLAAYGLTVQDVETALRSQNVEIPAGRIESRAREFSVVSSTDLQTPTQFENVIVANVKGYPVRLRDVSKVEIGAANDRVLSRFNGKPAINIGVTRQSTANPLELSKAAREEIVRLNENLPAGMKLTIAYDSSVFIERSIDSVFHTIGEAIILVVLVIFFFLRNLRASIIPIVTIPVSLVGACALMYLFGFSINTLTLLAMVLAIGLVVDDAIVVLENIFRHIEDGMPRKEAALRGSREIGFAVVAMTMTLVTVYAPLAFATGRTGRLFIEFALALAGAVLVSGFVALTLTPMMCSVLLRHQSSHSRWYNLIEGWLNGMSNGYRRLLGASLRHRWLVVVIGVAVAAGSGVLFKVVKSELAPIEDRGVVFGIVSAPEGATLNYTLDSMQGIEGFYAAIPEASGSQVTVGFPTVTDGTAILRLKPWEERGRKQQAITQELQPLFSSLPGVRAFPTNPPSLGQSARSKPVEFIIMSQASYEELARLTDVFLTELRKYPGLMNLDTDLRLNTPELRVRVDRDKMADVGANVDTVGRTLESMLGGRQVTRYKDQGEQYDVIVQVTPRDRANPTDISGIHIRARDGSMVQLDNLLGVHEGVSPQSLNHFNRLRAVKIDAAVAPGYALGEVLTHMHQVAREVLPNTVVTDLDGQSREFRDSSGSIYLVFAMALAFIYLVLAAQFESWRNPFIIMLSVPLSMTGALLALYLTGGTLSIYSQIGLITLVGLITKHGILIVEFTNQLRDEGRELFEAVTEASVLRLRPILMTTGAMVLGTVPLALSTGAGAESRQQIGWVLVGGLMLGTLLTLFVVPVAYTLIATARKKPGPAGSAAHPPAEPGAPDAHTRPTSAAQASE</sequence>
<dbReference type="Pfam" id="PF00873">
    <property type="entry name" value="ACR_tran"/>
    <property type="match status" value="1"/>
</dbReference>
<dbReference type="Proteomes" id="UP000494111">
    <property type="component" value="Unassembled WGS sequence"/>
</dbReference>
<dbReference type="SUPFAM" id="SSF82866">
    <property type="entry name" value="Multidrug efflux transporter AcrB transmembrane domain"/>
    <property type="match status" value="2"/>
</dbReference>
<feature type="transmembrane region" description="Helical" evidence="9">
    <location>
        <begin position="333"/>
        <end position="352"/>
    </location>
</feature>
<evidence type="ECO:0000256" key="8">
    <source>
        <dbReference type="SAM" id="MobiDB-lite"/>
    </source>
</evidence>
<evidence type="ECO:0000256" key="1">
    <source>
        <dbReference type="ARBA" id="ARBA00004429"/>
    </source>
</evidence>
<keyword evidence="4" id="KW-0997">Cell inner membrane</keyword>
<evidence type="ECO:0000313" key="11">
    <source>
        <dbReference type="Proteomes" id="UP000494111"/>
    </source>
</evidence>
<keyword evidence="5 9" id="KW-0812">Transmembrane</keyword>
<feature type="region of interest" description="Disordered" evidence="8">
    <location>
        <begin position="1009"/>
        <end position="1040"/>
    </location>
</feature>
<dbReference type="Gene3D" id="3.30.70.1430">
    <property type="entry name" value="Multidrug efflux transporter AcrB pore domain"/>
    <property type="match status" value="2"/>
</dbReference>
<feature type="transmembrane region" description="Helical" evidence="9">
    <location>
        <begin position="430"/>
        <end position="450"/>
    </location>
</feature>
<feature type="transmembrane region" description="Helical" evidence="9">
    <location>
        <begin position="12"/>
        <end position="30"/>
    </location>
</feature>
<feature type="compositionally biased region" description="Polar residues" evidence="8">
    <location>
        <begin position="1031"/>
        <end position="1040"/>
    </location>
</feature>
<comment type="subcellular location">
    <subcellularLocation>
        <location evidence="1">Cell inner membrane</location>
        <topology evidence="1">Multi-pass membrane protein</topology>
    </subcellularLocation>
</comment>
<feature type="transmembrane region" description="Helical" evidence="9">
    <location>
        <begin position="874"/>
        <end position="894"/>
    </location>
</feature>
<evidence type="ECO:0000256" key="9">
    <source>
        <dbReference type="SAM" id="Phobius"/>
    </source>
</evidence>